<dbReference type="InterPro" id="IPR041380">
    <property type="entry name" value="Acetyltransf_17"/>
</dbReference>
<dbReference type="OrthoDB" id="9768284at2"/>
<dbReference type="EMBL" id="OBMQ01000001">
    <property type="protein sequence ID" value="SOB93561.1"/>
    <property type="molecule type" value="Genomic_DNA"/>
</dbReference>
<dbReference type="Pfam" id="PF17668">
    <property type="entry name" value="Acetyltransf_17"/>
    <property type="match status" value="1"/>
</dbReference>
<dbReference type="InterPro" id="IPR016181">
    <property type="entry name" value="Acyl_CoA_acyltransferase"/>
</dbReference>
<protein>
    <submittedName>
        <fullName evidence="2">Predicted acetyltransferase</fullName>
    </submittedName>
</protein>
<proteinExistence type="predicted"/>
<dbReference type="PANTHER" id="PTHR37817">
    <property type="entry name" value="N-ACETYLTRANSFERASE EIS"/>
    <property type="match status" value="1"/>
</dbReference>
<dbReference type="AlphaFoldDB" id="A0A285RHK6"/>
<dbReference type="Pfam" id="PF13527">
    <property type="entry name" value="Acetyltransf_9"/>
    <property type="match status" value="1"/>
</dbReference>
<dbReference type="InterPro" id="IPR036527">
    <property type="entry name" value="SCP2_sterol-bd_dom_sf"/>
</dbReference>
<organism evidence="2 3">
    <name type="scientific">Ureibacillus xyleni</name>
    <dbReference type="NCBI Taxonomy" id="614648"/>
    <lineage>
        <taxon>Bacteria</taxon>
        <taxon>Bacillati</taxon>
        <taxon>Bacillota</taxon>
        <taxon>Bacilli</taxon>
        <taxon>Bacillales</taxon>
        <taxon>Caryophanaceae</taxon>
        <taxon>Ureibacillus</taxon>
    </lineage>
</organism>
<gene>
    <name evidence="2" type="ORF">SAMN05880501_101668</name>
</gene>
<dbReference type="Proteomes" id="UP000219636">
    <property type="component" value="Unassembled WGS sequence"/>
</dbReference>
<dbReference type="RefSeq" id="WP_097072212.1">
    <property type="nucleotide sequence ID" value="NZ_OBMQ01000001.1"/>
</dbReference>
<sequence>MNQRKGLVMREIRMDEMAQSIDLLNYVFQMSMSIKKDRRFVSEKSRQFHVGHALGWFDGDQLVSQILSLPFQVNVFGESYEMGGITAIGTYPEYSKQGLIDQLIKKTLIIMREEGRFISYLFPFSIPYYRKKGWEIMCDIVEFQVKDTQFPHYTEVSGKMRRVDTLSKEVIGIYERYASRTHGAMIRNSIAWNEKFHEDYWEEKFVDTDVQLQAAVYYDEDDVPQGYLFYRIMEENFYIDEIVYLQEEARKGLWNFVSAHKSMVYNAYGKTAGNEPVAFLLEDSEIIQKVSPYFMARIVDVEKFLERFPFDEPNFHIRFNITDRLAEWNNGIYDISSSDWKVTVRKMDEGNEKSDITVNMSIQTLTTMILGYKRPKYLEKIERLKGKSETIAVLEDIIPVGIPTFIDYF</sequence>
<dbReference type="Gene3D" id="3.40.630.30">
    <property type="match status" value="2"/>
</dbReference>
<keyword evidence="2" id="KW-0808">Transferase</keyword>
<keyword evidence="3" id="KW-1185">Reference proteome</keyword>
<dbReference type="InterPro" id="IPR051554">
    <property type="entry name" value="Acetyltransferase_Eis"/>
</dbReference>
<reference evidence="3" key="1">
    <citation type="submission" date="2017-08" db="EMBL/GenBank/DDBJ databases">
        <authorList>
            <person name="Varghese N."/>
            <person name="Submissions S."/>
        </authorList>
    </citation>
    <scope>NUCLEOTIDE SEQUENCE [LARGE SCALE GENOMIC DNA]</scope>
    <source>
        <strain evidence="3">JC22</strain>
    </source>
</reference>
<accession>A0A285RHK6</accession>
<evidence type="ECO:0000313" key="3">
    <source>
        <dbReference type="Proteomes" id="UP000219636"/>
    </source>
</evidence>
<dbReference type="GO" id="GO:0030649">
    <property type="term" value="P:aminoglycoside antibiotic catabolic process"/>
    <property type="evidence" value="ECO:0007669"/>
    <property type="project" value="TreeGrafter"/>
</dbReference>
<dbReference type="GO" id="GO:0034069">
    <property type="term" value="F:aminoglycoside N-acetyltransferase activity"/>
    <property type="evidence" value="ECO:0007669"/>
    <property type="project" value="TreeGrafter"/>
</dbReference>
<name>A0A285RHK6_9BACL</name>
<dbReference type="PANTHER" id="PTHR37817:SF1">
    <property type="entry name" value="N-ACETYLTRANSFERASE EIS"/>
    <property type="match status" value="1"/>
</dbReference>
<dbReference type="Pfam" id="PF13530">
    <property type="entry name" value="SCP2_2"/>
    <property type="match status" value="1"/>
</dbReference>
<feature type="domain" description="N-acetyltransferase" evidence="1">
    <location>
        <begin position="7"/>
        <end position="165"/>
    </location>
</feature>
<dbReference type="InterPro" id="IPR000182">
    <property type="entry name" value="GNAT_dom"/>
</dbReference>
<dbReference type="SUPFAM" id="SSF55729">
    <property type="entry name" value="Acyl-CoA N-acyltransferases (Nat)"/>
    <property type="match status" value="1"/>
</dbReference>
<dbReference type="Gene3D" id="3.30.1050.10">
    <property type="entry name" value="SCP2 sterol-binding domain"/>
    <property type="match status" value="1"/>
</dbReference>
<evidence type="ECO:0000259" key="1">
    <source>
        <dbReference type="PROSITE" id="PS51186"/>
    </source>
</evidence>
<dbReference type="PROSITE" id="PS51186">
    <property type="entry name" value="GNAT"/>
    <property type="match status" value="1"/>
</dbReference>
<evidence type="ECO:0000313" key="2">
    <source>
        <dbReference type="EMBL" id="SOB93561.1"/>
    </source>
</evidence>
<dbReference type="SUPFAM" id="SSF55718">
    <property type="entry name" value="SCP-like"/>
    <property type="match status" value="1"/>
</dbReference>
<dbReference type="InterPro" id="IPR025559">
    <property type="entry name" value="Eis_dom"/>
</dbReference>